<organism evidence="2 3">
    <name type="scientific">Penicillium polonicum</name>
    <dbReference type="NCBI Taxonomy" id="60169"/>
    <lineage>
        <taxon>Eukaryota</taxon>
        <taxon>Fungi</taxon>
        <taxon>Dikarya</taxon>
        <taxon>Ascomycota</taxon>
        <taxon>Pezizomycotina</taxon>
        <taxon>Eurotiomycetes</taxon>
        <taxon>Eurotiomycetidae</taxon>
        <taxon>Eurotiales</taxon>
        <taxon>Aspergillaceae</taxon>
        <taxon>Penicillium</taxon>
    </lineage>
</organism>
<dbReference type="PROSITE" id="PS50088">
    <property type="entry name" value="ANK_REPEAT"/>
    <property type="match status" value="1"/>
</dbReference>
<name>A0A1V6NIC6_PENPO</name>
<dbReference type="InterPro" id="IPR002110">
    <property type="entry name" value="Ankyrin_rpt"/>
</dbReference>
<dbReference type="EMBL" id="MDYM01000007">
    <property type="protein sequence ID" value="OQD64441.1"/>
    <property type="molecule type" value="Genomic_DNA"/>
</dbReference>
<evidence type="ECO:0000313" key="3">
    <source>
        <dbReference type="Proteomes" id="UP000191408"/>
    </source>
</evidence>
<gene>
    <name evidence="2" type="ORF">PENPOL_c007G03826</name>
</gene>
<keyword evidence="3" id="KW-1185">Reference proteome</keyword>
<dbReference type="AlphaFoldDB" id="A0A1V6NIC6"/>
<comment type="caution">
    <text evidence="2">The sequence shown here is derived from an EMBL/GenBank/DDBJ whole genome shotgun (WGS) entry which is preliminary data.</text>
</comment>
<evidence type="ECO:0000256" key="1">
    <source>
        <dbReference type="PROSITE-ProRule" id="PRU00023"/>
    </source>
</evidence>
<dbReference type="Gene3D" id="1.25.40.20">
    <property type="entry name" value="Ankyrin repeat-containing domain"/>
    <property type="match status" value="1"/>
</dbReference>
<evidence type="ECO:0000313" key="2">
    <source>
        <dbReference type="EMBL" id="OQD64441.1"/>
    </source>
</evidence>
<feature type="repeat" description="ANK" evidence="1">
    <location>
        <begin position="95"/>
        <end position="130"/>
    </location>
</feature>
<sequence length="132" mass="14550">MTCPLKRWMCYRLAAVPLFLGKRCGMSMILGLCVIDGMLLESNSMNPFEIWMNGGMDNIPEWCVDAVGVRGETAQGHFWHVLSDEHVDANAVGQEGKTALHYMVRNGDTDTPRTYLLLDNVGLDPNFGDAGG</sequence>
<accession>A0A1V6NIC6</accession>
<dbReference type="Proteomes" id="UP000191408">
    <property type="component" value="Unassembled WGS sequence"/>
</dbReference>
<keyword evidence="1" id="KW-0040">ANK repeat</keyword>
<proteinExistence type="predicted"/>
<reference evidence="3" key="1">
    <citation type="journal article" date="2017" name="Nat. Microbiol.">
        <title>Global analysis of biosynthetic gene clusters reveals vast potential of secondary metabolite production in Penicillium species.</title>
        <authorList>
            <person name="Nielsen J.C."/>
            <person name="Grijseels S."/>
            <person name="Prigent S."/>
            <person name="Ji B."/>
            <person name="Dainat J."/>
            <person name="Nielsen K.F."/>
            <person name="Frisvad J.C."/>
            <person name="Workman M."/>
            <person name="Nielsen J."/>
        </authorList>
    </citation>
    <scope>NUCLEOTIDE SEQUENCE [LARGE SCALE GENOMIC DNA]</scope>
    <source>
        <strain evidence="3">IBT 4502</strain>
    </source>
</reference>
<dbReference type="SUPFAM" id="SSF48403">
    <property type="entry name" value="Ankyrin repeat"/>
    <property type="match status" value="1"/>
</dbReference>
<protein>
    <submittedName>
        <fullName evidence="2">Uncharacterized protein</fullName>
    </submittedName>
</protein>
<dbReference type="InterPro" id="IPR036770">
    <property type="entry name" value="Ankyrin_rpt-contain_sf"/>
</dbReference>